<protein>
    <recommendedName>
        <fullName evidence="3">DUF559 domain-containing protein</fullName>
    </recommendedName>
</protein>
<gene>
    <name evidence="1" type="ORF">LMG27952_07696</name>
</gene>
<evidence type="ECO:0000313" key="2">
    <source>
        <dbReference type="Proteomes" id="UP000656319"/>
    </source>
</evidence>
<organism evidence="1 2">
    <name type="scientific">Paraburkholderia hiiakae</name>
    <dbReference type="NCBI Taxonomy" id="1081782"/>
    <lineage>
        <taxon>Bacteria</taxon>
        <taxon>Pseudomonadati</taxon>
        <taxon>Pseudomonadota</taxon>
        <taxon>Betaproteobacteria</taxon>
        <taxon>Burkholderiales</taxon>
        <taxon>Burkholderiaceae</taxon>
        <taxon>Paraburkholderia</taxon>
    </lineage>
</organism>
<evidence type="ECO:0008006" key="3">
    <source>
        <dbReference type="Google" id="ProtNLM"/>
    </source>
</evidence>
<evidence type="ECO:0000313" key="1">
    <source>
        <dbReference type="EMBL" id="CAD6562167.1"/>
    </source>
</evidence>
<name>A0ABM8PBN5_9BURK</name>
<proteinExistence type="predicted"/>
<comment type="caution">
    <text evidence="1">The sequence shown here is derived from an EMBL/GenBank/DDBJ whole genome shotgun (WGS) entry which is preliminary data.</text>
</comment>
<reference evidence="1 2" key="1">
    <citation type="submission" date="2020-10" db="EMBL/GenBank/DDBJ databases">
        <authorList>
            <person name="Peeters C."/>
        </authorList>
    </citation>
    <scope>NUCLEOTIDE SEQUENCE [LARGE SCALE GENOMIC DNA]</scope>
    <source>
        <strain evidence="1 2">LMG 27952</strain>
    </source>
</reference>
<dbReference type="RefSeq" id="WP_201701086.1">
    <property type="nucleotide sequence ID" value="NZ_CAJHCQ010000045.1"/>
</dbReference>
<dbReference type="EMBL" id="CAJHCQ010000045">
    <property type="protein sequence ID" value="CAD6562167.1"/>
    <property type="molecule type" value="Genomic_DNA"/>
</dbReference>
<keyword evidence="2" id="KW-1185">Reference proteome</keyword>
<accession>A0ABM8PBN5</accession>
<sequence length="257" mass="28269">MGSLSDYLNNLEPLLASVSRQFAFDGAANEVAVIVTAKPKIEETSYDNWNGGTYGYTLTLELPAHVYAQVKASLEQLEKAIASKIDEFLRGSSNQVLTSVVIAPEVVGDDRWRDKARAWLAGDGVSNQGRVRSDNIAPHRLDGLLFRSKPEMLLYGALKTIGIPFAPLPVFLRGGKQYRRIEPDFVVVKQGIVVQVEVDGDTVHTESPADAHDRSAMLAHEGVYVERVKASECDTPERAELCAQKILAAIERYKASR</sequence>
<dbReference type="Proteomes" id="UP000656319">
    <property type="component" value="Unassembled WGS sequence"/>
</dbReference>